<sequence length="115" mass="12294">MNAPKQRVALSIFSQPQDIHPLIEQLLARGVLLDDLVVLAGCTSAALENAAKISGWPKTIANQWMTGPGPDGGFCRALSLAPGPNWIRYENWMTAMAAGDVRLALAGGAYIFWSA</sequence>
<dbReference type="RefSeq" id="WP_282211800.1">
    <property type="nucleotide sequence ID" value="NZ_CP118247.1"/>
</dbReference>
<protein>
    <submittedName>
        <fullName evidence="1">Uncharacterized protein</fullName>
    </submittedName>
</protein>
<proteinExistence type="predicted"/>
<reference evidence="1 2" key="1">
    <citation type="submission" date="2023-02" db="EMBL/GenBank/DDBJ databases">
        <title>Devosia chondri sp. nov., isolated from the phycosphere of marine algae.</title>
        <authorList>
            <person name="Kim J.M."/>
            <person name="Lee J.K."/>
            <person name="Choi B.J."/>
            <person name="Bayburt H."/>
            <person name="Jeon C.O."/>
        </authorList>
    </citation>
    <scope>NUCLEOTIDE SEQUENCE [LARGE SCALE GENOMIC DNA]</scope>
    <source>
        <strain evidence="1 2">G2-5</strain>
    </source>
</reference>
<accession>A0ABY7YYG0</accession>
<evidence type="ECO:0000313" key="1">
    <source>
        <dbReference type="EMBL" id="WDR06286.1"/>
    </source>
</evidence>
<name>A0ABY7YYG0_9HYPH</name>
<keyword evidence="2" id="KW-1185">Reference proteome</keyword>
<dbReference type="Proteomes" id="UP001222118">
    <property type="component" value="Chromosome"/>
</dbReference>
<gene>
    <name evidence="1" type="ORF">PSQ90_02135</name>
</gene>
<dbReference type="EMBL" id="CP118247">
    <property type="protein sequence ID" value="WDR06286.1"/>
    <property type="molecule type" value="Genomic_DNA"/>
</dbReference>
<organism evidence="1 2">
    <name type="scientific">Devosia rhodophyticola</name>
    <dbReference type="NCBI Taxonomy" id="3026423"/>
    <lineage>
        <taxon>Bacteria</taxon>
        <taxon>Pseudomonadati</taxon>
        <taxon>Pseudomonadota</taxon>
        <taxon>Alphaproteobacteria</taxon>
        <taxon>Hyphomicrobiales</taxon>
        <taxon>Devosiaceae</taxon>
        <taxon>Devosia</taxon>
    </lineage>
</organism>
<evidence type="ECO:0000313" key="2">
    <source>
        <dbReference type="Proteomes" id="UP001222118"/>
    </source>
</evidence>